<comment type="caution">
    <text evidence="2">The sequence shown here is derived from an EMBL/GenBank/DDBJ whole genome shotgun (WGS) entry which is preliminary data.</text>
</comment>
<dbReference type="InterPro" id="IPR004875">
    <property type="entry name" value="DDE_SF_endonuclease_dom"/>
</dbReference>
<dbReference type="Pfam" id="PF03184">
    <property type="entry name" value="DDE_1"/>
    <property type="match status" value="1"/>
</dbReference>
<accession>A0A3R7WDV0</accession>
<evidence type="ECO:0000259" key="1">
    <source>
        <dbReference type="Pfam" id="PF03184"/>
    </source>
</evidence>
<organism evidence="2 3">
    <name type="scientific">Aphanomyces astaci</name>
    <name type="common">Crayfish plague agent</name>
    <dbReference type="NCBI Taxonomy" id="112090"/>
    <lineage>
        <taxon>Eukaryota</taxon>
        <taxon>Sar</taxon>
        <taxon>Stramenopiles</taxon>
        <taxon>Oomycota</taxon>
        <taxon>Saprolegniomycetes</taxon>
        <taxon>Saprolegniales</taxon>
        <taxon>Verrucalvaceae</taxon>
        <taxon>Aphanomyces</taxon>
    </lineage>
</organism>
<sequence>MGNGRPSWSSSKNVVYFDMPPDKTLAEVGTSSKVFTGEKHSLRLTAVLTIRSDGTPLREILELESYPAGHHYAVQKNVWMDERVWYMYIDDVLVQGAEVASDLLVDNLKCHMSEESHDKVAEAMFTVVEPLPANSMSRSQPLDVGVMGPLKAMLKTEWLLEEDNREGS</sequence>
<dbReference type="Proteomes" id="UP000284702">
    <property type="component" value="Unassembled WGS sequence"/>
</dbReference>
<dbReference type="AlphaFoldDB" id="A0A3R7WDV0"/>
<reference evidence="2" key="1">
    <citation type="submission" date="2018-07" db="EMBL/GenBank/DDBJ databases">
        <title>Annotation of Aphanomyces astaci genome assembly.</title>
        <authorList>
            <person name="Studholme D.J."/>
        </authorList>
    </citation>
    <scope>NUCLEOTIDE SEQUENCE [LARGE SCALE GENOMIC DNA]</scope>
    <source>
        <strain evidence="2">Pc</strain>
    </source>
</reference>
<evidence type="ECO:0000313" key="3">
    <source>
        <dbReference type="Proteomes" id="UP000284702"/>
    </source>
</evidence>
<evidence type="ECO:0000313" key="2">
    <source>
        <dbReference type="EMBL" id="RQM19204.1"/>
    </source>
</evidence>
<protein>
    <recommendedName>
        <fullName evidence="1">DDE-1 domain-containing protein</fullName>
    </recommendedName>
</protein>
<feature type="domain" description="DDE-1" evidence="1">
    <location>
        <begin position="63"/>
        <end position="159"/>
    </location>
</feature>
<dbReference type="VEuPathDB" id="FungiDB:H257_03128"/>
<proteinExistence type="predicted"/>
<keyword evidence="3" id="KW-1185">Reference proteome</keyword>
<dbReference type="GO" id="GO:0003676">
    <property type="term" value="F:nucleic acid binding"/>
    <property type="evidence" value="ECO:0007669"/>
    <property type="project" value="InterPro"/>
</dbReference>
<name>A0A3R7WDV0_APHAT</name>
<dbReference type="EMBL" id="MZMZ02004530">
    <property type="protein sequence ID" value="RQM19204.1"/>
    <property type="molecule type" value="Genomic_DNA"/>
</dbReference>
<gene>
    <name evidence="2" type="ORF">B5M09_013987</name>
</gene>